<dbReference type="Proteomes" id="UP000683925">
    <property type="component" value="Unassembled WGS sequence"/>
</dbReference>
<evidence type="ECO:0000313" key="1">
    <source>
        <dbReference type="EMBL" id="CAD8181044.1"/>
    </source>
</evidence>
<protein>
    <submittedName>
        <fullName evidence="1">Uncharacterized protein</fullName>
    </submittedName>
</protein>
<gene>
    <name evidence="1" type="ORF">POCTA_138.1.T0760106</name>
</gene>
<proteinExistence type="predicted"/>
<dbReference type="OrthoDB" id="297605at2759"/>
<dbReference type="AlphaFoldDB" id="A0A8S1VTK9"/>
<keyword evidence="2" id="KW-1185">Reference proteome</keyword>
<comment type="caution">
    <text evidence="1">The sequence shown here is derived from an EMBL/GenBank/DDBJ whole genome shotgun (WGS) entry which is preliminary data.</text>
</comment>
<accession>A0A8S1VTK9</accession>
<sequence>MQQTPLRGRKNLFDCLLQKRSFSSMSKSKRPSGIYIEGIRVPLDSRIQKARQHKLQIKTEYTDYFVFETNEKTHIPQTKINSQRQPAIYNLQFTINKRQTKLQMIDRKPCKSFYTLQVYSKSQDKSEIRQFK</sequence>
<reference evidence="1" key="1">
    <citation type="submission" date="2021-01" db="EMBL/GenBank/DDBJ databases">
        <authorList>
            <consortium name="Genoscope - CEA"/>
            <person name="William W."/>
        </authorList>
    </citation>
    <scope>NUCLEOTIDE SEQUENCE</scope>
</reference>
<organism evidence="1 2">
    <name type="scientific">Paramecium octaurelia</name>
    <dbReference type="NCBI Taxonomy" id="43137"/>
    <lineage>
        <taxon>Eukaryota</taxon>
        <taxon>Sar</taxon>
        <taxon>Alveolata</taxon>
        <taxon>Ciliophora</taxon>
        <taxon>Intramacronucleata</taxon>
        <taxon>Oligohymenophorea</taxon>
        <taxon>Peniculida</taxon>
        <taxon>Parameciidae</taxon>
        <taxon>Paramecium</taxon>
    </lineage>
</organism>
<evidence type="ECO:0000313" key="2">
    <source>
        <dbReference type="Proteomes" id="UP000683925"/>
    </source>
</evidence>
<dbReference type="OMA" id="QIKTEYT"/>
<dbReference type="EMBL" id="CAJJDP010000075">
    <property type="protein sequence ID" value="CAD8181044.1"/>
    <property type="molecule type" value="Genomic_DNA"/>
</dbReference>
<name>A0A8S1VTK9_PAROT</name>